<feature type="repeat" description="ANK" evidence="3">
    <location>
        <begin position="23"/>
        <end position="55"/>
    </location>
</feature>
<keyword evidence="1" id="KW-0677">Repeat</keyword>
<dbReference type="PANTHER" id="PTHR24166:SF28">
    <property type="entry name" value="ANKYRIN REPEAT DOMAIN-CONTAINING PROTEIN 46"/>
    <property type="match status" value="1"/>
</dbReference>
<dbReference type="PANTHER" id="PTHR24166">
    <property type="entry name" value="ROLLING PEBBLES, ISOFORM B"/>
    <property type="match status" value="1"/>
</dbReference>
<protein>
    <submittedName>
        <fullName evidence="4">Uncharacterized protein</fullName>
    </submittedName>
</protein>
<dbReference type="PROSITE" id="PS50297">
    <property type="entry name" value="ANK_REP_REGION"/>
    <property type="match status" value="1"/>
</dbReference>
<dbReference type="Gene3D" id="1.25.40.20">
    <property type="entry name" value="Ankyrin repeat-containing domain"/>
    <property type="match status" value="1"/>
</dbReference>
<dbReference type="Pfam" id="PF13857">
    <property type="entry name" value="Ank_5"/>
    <property type="match status" value="1"/>
</dbReference>
<dbReference type="PROSITE" id="PS50088">
    <property type="entry name" value="ANK_REPEAT"/>
    <property type="match status" value="1"/>
</dbReference>
<dbReference type="AlphaFoldDB" id="A0A7S1PDM8"/>
<sequence length="131" mass="14633">MPVVEYLTDGSRVSGLLDAQDFQGLTALHVAAYYDNRRCVRLLLDIGADWGLRSKNGHTALSLADKQKHDQLAFYLYNRQTQRLWGGWGVLRNPVFLVGMAVVGTAAVLRWGDIQSLVVDLFEGFRAAHTQ</sequence>
<dbReference type="InterPro" id="IPR050889">
    <property type="entry name" value="Dendritic_Spine_Reg/Scaffold"/>
</dbReference>
<name>A0A7S1PDM8_9ALVE</name>
<dbReference type="EMBL" id="HBGB01050379">
    <property type="protein sequence ID" value="CAD9074443.1"/>
    <property type="molecule type" value="Transcribed_RNA"/>
</dbReference>
<reference evidence="4" key="1">
    <citation type="submission" date="2021-01" db="EMBL/GenBank/DDBJ databases">
        <authorList>
            <person name="Corre E."/>
            <person name="Pelletier E."/>
            <person name="Niang G."/>
            <person name="Scheremetjew M."/>
            <person name="Finn R."/>
            <person name="Kale V."/>
            <person name="Holt S."/>
            <person name="Cochrane G."/>
            <person name="Meng A."/>
            <person name="Brown T."/>
            <person name="Cohen L."/>
        </authorList>
    </citation>
    <scope>NUCLEOTIDE SEQUENCE</scope>
    <source>
        <strain evidence="4">CCMP3346</strain>
    </source>
</reference>
<dbReference type="SUPFAM" id="SSF48403">
    <property type="entry name" value="Ankyrin repeat"/>
    <property type="match status" value="1"/>
</dbReference>
<evidence type="ECO:0000313" key="4">
    <source>
        <dbReference type="EMBL" id="CAD9074443.1"/>
    </source>
</evidence>
<organism evidence="4">
    <name type="scientific">Vitrella brassicaformis</name>
    <dbReference type="NCBI Taxonomy" id="1169539"/>
    <lineage>
        <taxon>Eukaryota</taxon>
        <taxon>Sar</taxon>
        <taxon>Alveolata</taxon>
        <taxon>Colpodellida</taxon>
        <taxon>Vitrellaceae</taxon>
        <taxon>Vitrella</taxon>
    </lineage>
</organism>
<evidence type="ECO:0000256" key="2">
    <source>
        <dbReference type="ARBA" id="ARBA00023043"/>
    </source>
</evidence>
<evidence type="ECO:0000256" key="1">
    <source>
        <dbReference type="ARBA" id="ARBA00022737"/>
    </source>
</evidence>
<accession>A0A7S1PDM8</accession>
<keyword evidence="2 3" id="KW-0040">ANK repeat</keyword>
<dbReference type="InterPro" id="IPR036770">
    <property type="entry name" value="Ankyrin_rpt-contain_sf"/>
</dbReference>
<dbReference type="InterPro" id="IPR002110">
    <property type="entry name" value="Ankyrin_rpt"/>
</dbReference>
<gene>
    <name evidence="4" type="ORF">VBRA1451_LOCUS29531</name>
</gene>
<dbReference type="SMART" id="SM00248">
    <property type="entry name" value="ANK"/>
    <property type="match status" value="1"/>
</dbReference>
<proteinExistence type="predicted"/>
<evidence type="ECO:0000256" key="3">
    <source>
        <dbReference type="PROSITE-ProRule" id="PRU00023"/>
    </source>
</evidence>